<keyword evidence="1" id="KW-0472">Membrane</keyword>
<evidence type="ECO:0000313" key="3">
    <source>
        <dbReference type="Proteomes" id="UP000373301"/>
    </source>
</evidence>
<organism evidence="2 3">
    <name type="scientific">Streptococcus dysgalactiae</name>
    <dbReference type="NCBI Taxonomy" id="1334"/>
    <lineage>
        <taxon>Bacteria</taxon>
        <taxon>Bacillati</taxon>
        <taxon>Bacillota</taxon>
        <taxon>Bacilli</taxon>
        <taxon>Lactobacillales</taxon>
        <taxon>Streptococcaceae</taxon>
        <taxon>Streptococcus</taxon>
    </lineage>
</organism>
<dbReference type="EMBL" id="CABEIM010000001">
    <property type="protein sequence ID" value="VTS76120.1"/>
    <property type="molecule type" value="Genomic_DNA"/>
</dbReference>
<comment type="caution">
    <text evidence="2">The sequence shown here is derived from an EMBL/GenBank/DDBJ whole genome shotgun (WGS) entry which is preliminary data.</text>
</comment>
<keyword evidence="1" id="KW-0812">Transmembrane</keyword>
<keyword evidence="1" id="KW-1133">Transmembrane helix</keyword>
<dbReference type="RefSeq" id="WP_017648196.1">
    <property type="nucleotide sequence ID" value="NZ_CABEIM010000001.1"/>
</dbReference>
<accession>A0A9X9QNB6</accession>
<proteinExistence type="predicted"/>
<dbReference type="Proteomes" id="UP000373301">
    <property type="component" value="Unassembled WGS sequence"/>
</dbReference>
<reference evidence="2 3" key="1">
    <citation type="submission" date="2019-05" db="EMBL/GenBank/DDBJ databases">
        <authorList>
            <consortium name="Pathogen Informatics"/>
        </authorList>
    </citation>
    <scope>NUCLEOTIDE SEQUENCE [LARGE SCALE GENOMIC DNA]</scope>
    <source>
        <strain evidence="2 3">NCTC7982</strain>
    </source>
</reference>
<evidence type="ECO:0000313" key="2">
    <source>
        <dbReference type="EMBL" id="VTS76120.1"/>
    </source>
</evidence>
<name>A0A9X9QNB6_STRDY</name>
<evidence type="ECO:0000256" key="1">
    <source>
        <dbReference type="SAM" id="Phobius"/>
    </source>
</evidence>
<protein>
    <submittedName>
        <fullName evidence="2">Uncharacterized protein</fullName>
    </submittedName>
</protein>
<sequence>MKKNNKTYEFLNYNKQMFSELSIVRNSSAHGNPFIPLILDDSYSPSFLFDLNSVWPSHNSGNNVEKEWELFETIRFSTRMLYKDGIAVVNLGSPLLTALYMTKYILINPARRSFFSFLFIISCYFRVVDDSEKESFNKDMYRFMAIPDYEGNLDDFIFQKYPRDNSVMKQIFFFTYILFSNEFWMSLPITYDKNFKK</sequence>
<feature type="transmembrane region" description="Helical" evidence="1">
    <location>
        <begin position="85"/>
        <end position="106"/>
    </location>
</feature>
<gene>
    <name evidence="2" type="ORF">NCTC7982_00128</name>
</gene>
<dbReference type="AlphaFoldDB" id="A0A9X9QNB6"/>
<feature type="transmembrane region" description="Helical" evidence="1">
    <location>
        <begin position="171"/>
        <end position="191"/>
    </location>
</feature>